<dbReference type="InterPro" id="IPR036291">
    <property type="entry name" value="NAD(P)-bd_dom_sf"/>
</dbReference>
<keyword evidence="2" id="KW-0560">Oxidoreductase</keyword>
<comment type="similarity">
    <text evidence="1 3">Belongs to the short-chain dehydrogenases/reductases (SDR) family.</text>
</comment>
<evidence type="ECO:0000256" key="2">
    <source>
        <dbReference type="ARBA" id="ARBA00023002"/>
    </source>
</evidence>
<name>A0ABM5IF48_DIAVI</name>
<dbReference type="PROSITE" id="PS00061">
    <property type="entry name" value="ADH_SHORT"/>
    <property type="match status" value="1"/>
</dbReference>
<dbReference type="GeneID" id="114327112"/>
<evidence type="ECO:0000313" key="4">
    <source>
        <dbReference type="EnsemblMetazoa" id="XP_028131419.2"/>
    </source>
</evidence>
<dbReference type="PANTHER" id="PTHR44229">
    <property type="entry name" value="15-HYDROXYPROSTAGLANDIN DEHYDROGENASE [NAD(+)]"/>
    <property type="match status" value="1"/>
</dbReference>
<dbReference type="InterPro" id="IPR020904">
    <property type="entry name" value="Sc_DH/Rdtase_CS"/>
</dbReference>
<dbReference type="PRINTS" id="PR00081">
    <property type="entry name" value="GDHRDH"/>
</dbReference>
<dbReference type="SUPFAM" id="SSF51735">
    <property type="entry name" value="NAD(P)-binding Rossmann-fold domains"/>
    <property type="match status" value="1"/>
</dbReference>
<organism evidence="4 5">
    <name type="scientific">Diabrotica virgifera virgifera</name>
    <name type="common">western corn rootworm</name>
    <dbReference type="NCBI Taxonomy" id="50390"/>
    <lineage>
        <taxon>Eukaryota</taxon>
        <taxon>Metazoa</taxon>
        <taxon>Ecdysozoa</taxon>
        <taxon>Arthropoda</taxon>
        <taxon>Hexapoda</taxon>
        <taxon>Insecta</taxon>
        <taxon>Pterygota</taxon>
        <taxon>Neoptera</taxon>
        <taxon>Endopterygota</taxon>
        <taxon>Coleoptera</taxon>
        <taxon>Polyphaga</taxon>
        <taxon>Cucujiformia</taxon>
        <taxon>Chrysomeloidea</taxon>
        <taxon>Chrysomelidae</taxon>
        <taxon>Galerucinae</taxon>
        <taxon>Diabroticina</taxon>
        <taxon>Diabroticites</taxon>
        <taxon>Diabrotica</taxon>
    </lineage>
</organism>
<dbReference type="PANTHER" id="PTHR44229:SF8">
    <property type="entry name" value="ALCOHOL DEHYDROGENASE-RELATED"/>
    <property type="match status" value="1"/>
</dbReference>
<evidence type="ECO:0000256" key="3">
    <source>
        <dbReference type="RuleBase" id="RU000363"/>
    </source>
</evidence>
<dbReference type="Gene3D" id="3.40.50.720">
    <property type="entry name" value="NAD(P)-binding Rossmann-like Domain"/>
    <property type="match status" value="1"/>
</dbReference>
<evidence type="ECO:0008006" key="6">
    <source>
        <dbReference type="Google" id="ProtNLM"/>
    </source>
</evidence>
<accession>A0ABM5IF48</accession>
<dbReference type="InterPro" id="IPR002347">
    <property type="entry name" value="SDR_fam"/>
</dbReference>
<reference evidence="4" key="1">
    <citation type="submission" date="2025-05" db="UniProtKB">
        <authorList>
            <consortium name="EnsemblMetazoa"/>
        </authorList>
    </citation>
    <scope>IDENTIFICATION</scope>
</reference>
<keyword evidence="5" id="KW-1185">Reference proteome</keyword>
<dbReference type="Pfam" id="PF00106">
    <property type="entry name" value="adh_short"/>
    <property type="match status" value="1"/>
</dbReference>
<evidence type="ECO:0000256" key="1">
    <source>
        <dbReference type="ARBA" id="ARBA00006484"/>
    </source>
</evidence>
<protein>
    <recommendedName>
        <fullName evidence="6">15-hydroxyprostaglandin dehydrogenase [NAD(+)]-like</fullName>
    </recommendedName>
</protein>
<evidence type="ECO:0000313" key="5">
    <source>
        <dbReference type="Proteomes" id="UP001652700"/>
    </source>
</evidence>
<dbReference type="RefSeq" id="XP_028131419.2">
    <property type="nucleotide sequence ID" value="XM_028275618.2"/>
</dbReference>
<proteinExistence type="inferred from homology"/>
<dbReference type="EnsemblMetazoa" id="XM_028275618.2">
    <property type="protein sequence ID" value="XP_028131419.2"/>
    <property type="gene ID" value="LOC114327112"/>
</dbReference>
<dbReference type="Proteomes" id="UP001652700">
    <property type="component" value="Unplaced"/>
</dbReference>
<dbReference type="PRINTS" id="PR00080">
    <property type="entry name" value="SDRFAMILY"/>
</dbReference>
<sequence>MVFNLKNKVAIVTGGADGIGLALVKQLLINEIKGVVIADINAENGKIKSKELGDEYGSDRVVFVELDVTDLKAFENAFDVALKHFKNVDILINNAGVGHDRQWEREVDINLKGTINGMVLGIENYLKNHKQGDEAVIMNLSSISVLQPVPIFPVYVGTKHAIVGLTRNWGHHLHYDRTKVRVVAICPGATDTSLLRTDVSKLCFNEDYRYMHQQVIENFDVQSANHVAREAMKVLEKAESGTVWVIENSQPPYEYKAPDCEEFKKNTLV</sequence>